<gene>
    <name evidence="2" type="ORF">ABVT11_13420</name>
</gene>
<evidence type="ECO:0000313" key="2">
    <source>
        <dbReference type="EMBL" id="MET1490831.1"/>
    </source>
</evidence>
<feature type="region of interest" description="Disordered" evidence="1">
    <location>
        <begin position="49"/>
        <end position="69"/>
    </location>
</feature>
<evidence type="ECO:0000313" key="3">
    <source>
        <dbReference type="Proteomes" id="UP001548590"/>
    </source>
</evidence>
<organism evidence="2 3">
    <name type="scientific">Uliginosibacterium paludis</name>
    <dbReference type="NCBI Taxonomy" id="1615952"/>
    <lineage>
        <taxon>Bacteria</taxon>
        <taxon>Pseudomonadati</taxon>
        <taxon>Pseudomonadota</taxon>
        <taxon>Betaproteobacteria</taxon>
        <taxon>Rhodocyclales</taxon>
        <taxon>Zoogloeaceae</taxon>
        <taxon>Uliginosibacterium</taxon>
    </lineage>
</organism>
<sequence length="69" mass="7744">MMQIWIVWSHQPLACFSSEERARQYIASQPHSGQWHCVATELNPESAGVALPAPAPARRSARPVLRLNH</sequence>
<dbReference type="RefSeq" id="WP_345925796.1">
    <property type="nucleotide sequence ID" value="NZ_JBDIVF010000002.1"/>
</dbReference>
<dbReference type="Proteomes" id="UP001548590">
    <property type="component" value="Unassembled WGS sequence"/>
</dbReference>
<name>A0ABV2CSD7_9RHOO</name>
<proteinExistence type="predicted"/>
<protein>
    <submittedName>
        <fullName evidence="2">Uncharacterized protein</fullName>
    </submittedName>
</protein>
<dbReference type="EMBL" id="JBEWLZ010000007">
    <property type="protein sequence ID" value="MET1490831.1"/>
    <property type="molecule type" value="Genomic_DNA"/>
</dbReference>
<evidence type="ECO:0000256" key="1">
    <source>
        <dbReference type="SAM" id="MobiDB-lite"/>
    </source>
</evidence>
<reference evidence="2 3" key="1">
    <citation type="submission" date="2024-07" db="EMBL/GenBank/DDBJ databases">
        <title>Uliginosibacterium paludis KCTC:42655.</title>
        <authorList>
            <person name="Kim M.K."/>
        </authorList>
    </citation>
    <scope>NUCLEOTIDE SEQUENCE [LARGE SCALE GENOMIC DNA]</scope>
    <source>
        <strain evidence="2 3">KCTC 42655</strain>
    </source>
</reference>
<comment type="caution">
    <text evidence="2">The sequence shown here is derived from an EMBL/GenBank/DDBJ whole genome shotgun (WGS) entry which is preliminary data.</text>
</comment>
<accession>A0ABV2CSD7</accession>
<keyword evidence="3" id="KW-1185">Reference proteome</keyword>